<protein>
    <submittedName>
        <fullName evidence="1">Cyclase</fullName>
    </submittedName>
</protein>
<reference evidence="1" key="1">
    <citation type="journal article" date="2020" name="mSystems">
        <title>Genome- and Community-Level Interaction Insights into Carbon Utilization and Element Cycling Functions of Hydrothermarchaeota in Hydrothermal Sediment.</title>
        <authorList>
            <person name="Zhou Z."/>
            <person name="Liu Y."/>
            <person name="Xu W."/>
            <person name="Pan J."/>
            <person name="Luo Z.H."/>
            <person name="Li M."/>
        </authorList>
    </citation>
    <scope>NUCLEOTIDE SEQUENCE [LARGE SCALE GENOMIC DNA]</scope>
    <source>
        <strain evidence="1">SpSt-479</strain>
    </source>
</reference>
<organism evidence="1">
    <name type="scientific">Ignavibacterium album</name>
    <dbReference type="NCBI Taxonomy" id="591197"/>
    <lineage>
        <taxon>Bacteria</taxon>
        <taxon>Pseudomonadati</taxon>
        <taxon>Ignavibacteriota</taxon>
        <taxon>Ignavibacteria</taxon>
        <taxon>Ignavibacteriales</taxon>
        <taxon>Ignavibacteriaceae</taxon>
        <taxon>Ignavibacterium</taxon>
    </lineage>
</organism>
<dbReference type="SUPFAM" id="SSF54909">
    <property type="entry name" value="Dimeric alpha+beta barrel"/>
    <property type="match status" value="1"/>
</dbReference>
<name>A0A7V2ZI29_9BACT</name>
<sequence>MAHILVHHKVDEFNKWKTVFNAHSEFRNANGAVAEKVFRNADDPNDVFVLLEFQSIESGKYFAQSESLKEAMKEAGVVGRPSVYFLE</sequence>
<accession>A0A7V2ZI29</accession>
<dbReference type="AlphaFoldDB" id="A0A7V2ZI29"/>
<dbReference type="Gene3D" id="3.30.70.100">
    <property type="match status" value="1"/>
</dbReference>
<evidence type="ECO:0000313" key="1">
    <source>
        <dbReference type="EMBL" id="HFI90371.1"/>
    </source>
</evidence>
<dbReference type="EMBL" id="DSUJ01000008">
    <property type="protein sequence ID" value="HFI90371.1"/>
    <property type="molecule type" value="Genomic_DNA"/>
</dbReference>
<proteinExistence type="predicted"/>
<dbReference type="RefSeq" id="WP_304143829.1">
    <property type="nucleotide sequence ID" value="NZ_JAOAIE010000032.1"/>
</dbReference>
<comment type="caution">
    <text evidence="1">The sequence shown here is derived from an EMBL/GenBank/DDBJ whole genome shotgun (WGS) entry which is preliminary data.</text>
</comment>
<dbReference type="InterPro" id="IPR011008">
    <property type="entry name" value="Dimeric_a/b-barrel"/>
</dbReference>
<gene>
    <name evidence="1" type="ORF">ENS31_02445</name>
</gene>